<dbReference type="PANTHER" id="PTHR11266">
    <property type="entry name" value="PEROXISOMAL MEMBRANE PROTEIN 2, PXMP2 MPV17"/>
    <property type="match status" value="1"/>
</dbReference>
<feature type="transmembrane region" description="Helical" evidence="6">
    <location>
        <begin position="131"/>
        <end position="148"/>
    </location>
</feature>
<evidence type="ECO:0000256" key="4">
    <source>
        <dbReference type="ARBA" id="ARBA00022989"/>
    </source>
</evidence>
<dbReference type="GO" id="GO:0016020">
    <property type="term" value="C:membrane"/>
    <property type="evidence" value="ECO:0007669"/>
    <property type="project" value="UniProtKB-SubCell"/>
</dbReference>
<evidence type="ECO:0000313" key="7">
    <source>
        <dbReference type="EMBL" id="KIY69563.1"/>
    </source>
</evidence>
<dbReference type="STRING" id="1314674.A0A0D7BG84"/>
<feature type="transmembrane region" description="Helical" evidence="6">
    <location>
        <begin position="154"/>
        <end position="171"/>
    </location>
</feature>
<name>A0A0D7BG84_9AGAR</name>
<dbReference type="Proteomes" id="UP000054007">
    <property type="component" value="Unassembled WGS sequence"/>
</dbReference>
<comment type="similarity">
    <text evidence="2 6">Belongs to the peroxisomal membrane protein PXMP2/4 family.</text>
</comment>
<evidence type="ECO:0000256" key="1">
    <source>
        <dbReference type="ARBA" id="ARBA00004141"/>
    </source>
</evidence>
<dbReference type="OrthoDB" id="430207at2759"/>
<keyword evidence="5 6" id="KW-0472">Membrane</keyword>
<dbReference type="AlphaFoldDB" id="A0A0D7BG84"/>
<evidence type="ECO:0000256" key="5">
    <source>
        <dbReference type="ARBA" id="ARBA00023136"/>
    </source>
</evidence>
<evidence type="ECO:0000313" key="8">
    <source>
        <dbReference type="Proteomes" id="UP000054007"/>
    </source>
</evidence>
<organism evidence="7 8">
    <name type="scientific">Cylindrobasidium torrendii FP15055 ss-10</name>
    <dbReference type="NCBI Taxonomy" id="1314674"/>
    <lineage>
        <taxon>Eukaryota</taxon>
        <taxon>Fungi</taxon>
        <taxon>Dikarya</taxon>
        <taxon>Basidiomycota</taxon>
        <taxon>Agaricomycotina</taxon>
        <taxon>Agaricomycetes</taxon>
        <taxon>Agaricomycetidae</taxon>
        <taxon>Agaricales</taxon>
        <taxon>Marasmiineae</taxon>
        <taxon>Physalacriaceae</taxon>
        <taxon>Cylindrobasidium</taxon>
    </lineage>
</organism>
<keyword evidence="8" id="KW-1185">Reference proteome</keyword>
<protein>
    <recommendedName>
        <fullName evidence="9">Protein SYM1</fullName>
    </recommendedName>
</protein>
<dbReference type="InterPro" id="IPR007248">
    <property type="entry name" value="Mpv17_PMP22"/>
</dbReference>
<keyword evidence="3 6" id="KW-0812">Transmembrane</keyword>
<evidence type="ECO:0000256" key="3">
    <source>
        <dbReference type="ARBA" id="ARBA00022692"/>
    </source>
</evidence>
<dbReference type="PANTHER" id="PTHR11266:SF17">
    <property type="entry name" value="PROTEIN MPV17"/>
    <property type="match status" value="1"/>
</dbReference>
<dbReference type="Pfam" id="PF04117">
    <property type="entry name" value="Mpv17_PMP22"/>
    <property type="match status" value="1"/>
</dbReference>
<proteinExistence type="inferred from homology"/>
<gene>
    <name evidence="7" type="ORF">CYLTODRAFT_225662</name>
</gene>
<evidence type="ECO:0000256" key="6">
    <source>
        <dbReference type="RuleBase" id="RU363053"/>
    </source>
</evidence>
<dbReference type="EMBL" id="KN880482">
    <property type="protein sequence ID" value="KIY69563.1"/>
    <property type="molecule type" value="Genomic_DNA"/>
</dbReference>
<dbReference type="GO" id="GO:0005739">
    <property type="term" value="C:mitochondrion"/>
    <property type="evidence" value="ECO:0007669"/>
    <property type="project" value="TreeGrafter"/>
</dbReference>
<feature type="transmembrane region" description="Helical" evidence="6">
    <location>
        <begin position="90"/>
        <end position="111"/>
    </location>
</feature>
<sequence length="196" mass="22011">MASLFRKYNALLVRRPLLTQCASAAVLFGSGDLIAQQVIEKKGSKHDLARTARLAFYGGAIFGPPITKWFQFLGRIQSKSPLRGTFVKVWLDQAVMAPMAVGVFFSSIALLEGKPNEIVPRLKDKYRQTVLMNWGVFIPTQMVNFWVVPPHLRFVFMGVVSLFWNTYLSYVNGAAERDVEETTAVKEVKQILPGDL</sequence>
<comment type="subcellular location">
    <subcellularLocation>
        <location evidence="1">Membrane</location>
        <topology evidence="1">Multi-pass membrane protein</topology>
    </subcellularLocation>
</comment>
<reference evidence="7 8" key="1">
    <citation type="journal article" date="2015" name="Fungal Genet. Biol.">
        <title>Evolution of novel wood decay mechanisms in Agaricales revealed by the genome sequences of Fistulina hepatica and Cylindrobasidium torrendii.</title>
        <authorList>
            <person name="Floudas D."/>
            <person name="Held B.W."/>
            <person name="Riley R."/>
            <person name="Nagy L.G."/>
            <person name="Koehler G."/>
            <person name="Ransdell A.S."/>
            <person name="Younus H."/>
            <person name="Chow J."/>
            <person name="Chiniquy J."/>
            <person name="Lipzen A."/>
            <person name="Tritt A."/>
            <person name="Sun H."/>
            <person name="Haridas S."/>
            <person name="LaButti K."/>
            <person name="Ohm R.A."/>
            <person name="Kues U."/>
            <person name="Blanchette R.A."/>
            <person name="Grigoriev I.V."/>
            <person name="Minto R.E."/>
            <person name="Hibbett D.S."/>
        </authorList>
    </citation>
    <scope>NUCLEOTIDE SEQUENCE [LARGE SCALE GENOMIC DNA]</scope>
    <source>
        <strain evidence="7 8">FP15055 ss-10</strain>
    </source>
</reference>
<evidence type="ECO:0000256" key="2">
    <source>
        <dbReference type="ARBA" id="ARBA00006824"/>
    </source>
</evidence>
<keyword evidence="4 6" id="KW-1133">Transmembrane helix</keyword>
<evidence type="ECO:0008006" key="9">
    <source>
        <dbReference type="Google" id="ProtNLM"/>
    </source>
</evidence>
<accession>A0A0D7BG84</accession>